<name>A0A369QNU6_9SPHN</name>
<protein>
    <submittedName>
        <fullName evidence="1">Uncharacterized protein</fullName>
    </submittedName>
</protein>
<evidence type="ECO:0000313" key="2">
    <source>
        <dbReference type="Proteomes" id="UP000253727"/>
    </source>
</evidence>
<organism evidence="1 2">
    <name type="scientific">Alteripontixanthobacter maritimus</name>
    <dbReference type="NCBI Taxonomy" id="2161824"/>
    <lineage>
        <taxon>Bacteria</taxon>
        <taxon>Pseudomonadati</taxon>
        <taxon>Pseudomonadota</taxon>
        <taxon>Alphaproteobacteria</taxon>
        <taxon>Sphingomonadales</taxon>
        <taxon>Erythrobacteraceae</taxon>
        <taxon>Alteripontixanthobacter</taxon>
    </lineage>
</organism>
<accession>A0A369QNU6</accession>
<reference evidence="1 2" key="1">
    <citation type="submission" date="2018-04" db="EMBL/GenBank/DDBJ databases">
        <title>Altererythrobacter sp. HME9302 genome sequencing and assembly.</title>
        <authorList>
            <person name="Kang H."/>
            <person name="Kim H."/>
            <person name="Joh K."/>
        </authorList>
    </citation>
    <scope>NUCLEOTIDE SEQUENCE [LARGE SCALE GENOMIC DNA]</scope>
    <source>
        <strain evidence="1 2">HME9302</strain>
    </source>
</reference>
<comment type="caution">
    <text evidence="1">The sequence shown here is derived from an EMBL/GenBank/DDBJ whole genome shotgun (WGS) entry which is preliminary data.</text>
</comment>
<dbReference type="Proteomes" id="UP000253727">
    <property type="component" value="Unassembled WGS sequence"/>
</dbReference>
<dbReference type="EMBL" id="QBKA01000001">
    <property type="protein sequence ID" value="RDC66561.1"/>
    <property type="molecule type" value="Genomic_DNA"/>
</dbReference>
<gene>
    <name evidence="1" type="ORF">HME9302_00012</name>
</gene>
<evidence type="ECO:0000313" key="1">
    <source>
        <dbReference type="EMBL" id="RDC66561.1"/>
    </source>
</evidence>
<dbReference type="AlphaFoldDB" id="A0A369QNU6"/>
<proteinExistence type="predicted"/>
<sequence>MPVVYSGGGPVESIEPRIDFASIGGYYSGFLHTDTQLGTVPEADALVPEFGAAPGWNASSKLSGHAAIGWNLKFDKDGKVFAGGVPLLAAEGKWVKVYDPRKDDTQPGGVGAHRLGTEATYEWSENPALHAGTYAYGRYQNGKRTFGMAFLPMALTGPLSRLGRMSAMRTDGRFLASFTNRAIAGLTLRTFALRAVRSRWSAGKLSFRYSAPVVALDTITVNDLTEDRQDVTGMQSFRDRLNTVVPKYRSPLHDWELIDASPVAVSTLLPRMARKSAKSGRLTS</sequence>
<keyword evidence="2" id="KW-1185">Reference proteome</keyword>